<dbReference type="EC" id="2.4.1.-" evidence="10"/>
<evidence type="ECO:0000256" key="5">
    <source>
        <dbReference type="ARBA" id="ARBA00022679"/>
    </source>
</evidence>
<comment type="similarity">
    <text evidence="3 10">Belongs to the glycosyltransferase 22 family.</text>
</comment>
<dbReference type="EMBL" id="AVOT02000280">
    <property type="protein sequence ID" value="MBW0462103.1"/>
    <property type="molecule type" value="Genomic_DNA"/>
</dbReference>
<dbReference type="PANTHER" id="PTHR22760:SF2">
    <property type="entry name" value="ALPHA-1,2-MANNOSYLTRANSFERASE ALG9"/>
    <property type="match status" value="1"/>
</dbReference>
<accession>A0A9Q3BBK6</accession>
<evidence type="ECO:0000256" key="10">
    <source>
        <dbReference type="RuleBase" id="RU363075"/>
    </source>
</evidence>
<evidence type="ECO:0000256" key="1">
    <source>
        <dbReference type="ARBA" id="ARBA00004477"/>
    </source>
</evidence>
<feature type="transmembrane region" description="Helical" evidence="10">
    <location>
        <begin position="413"/>
        <end position="433"/>
    </location>
</feature>
<comment type="pathway">
    <text evidence="2">Protein modification; protein glycosylation.</text>
</comment>
<dbReference type="GO" id="GO:0000026">
    <property type="term" value="F:alpha-1,2-mannosyltransferase activity"/>
    <property type="evidence" value="ECO:0007669"/>
    <property type="project" value="TreeGrafter"/>
</dbReference>
<reference evidence="11" key="1">
    <citation type="submission" date="2021-03" db="EMBL/GenBank/DDBJ databases">
        <title>Draft genome sequence of rust myrtle Austropuccinia psidii MF-1, a brazilian biotype.</title>
        <authorList>
            <person name="Quecine M.C."/>
            <person name="Pachon D.M.R."/>
            <person name="Bonatelli M.L."/>
            <person name="Correr F.H."/>
            <person name="Franceschini L.M."/>
            <person name="Leite T.F."/>
            <person name="Margarido G.R.A."/>
            <person name="Almeida C.A."/>
            <person name="Ferrarezi J.A."/>
            <person name="Labate C.A."/>
        </authorList>
    </citation>
    <scope>NUCLEOTIDE SEQUENCE</scope>
    <source>
        <strain evidence="11">MF-1</strain>
    </source>
</reference>
<keyword evidence="4 10" id="KW-0328">Glycosyltransferase</keyword>
<dbReference type="InterPro" id="IPR005599">
    <property type="entry name" value="GPI_mannosylTrfase"/>
</dbReference>
<comment type="subcellular location">
    <subcellularLocation>
        <location evidence="1 10">Endoplasmic reticulum membrane</location>
        <topology evidence="1 10">Multi-pass membrane protein</topology>
    </subcellularLocation>
</comment>
<evidence type="ECO:0000256" key="2">
    <source>
        <dbReference type="ARBA" id="ARBA00004922"/>
    </source>
</evidence>
<evidence type="ECO:0000256" key="9">
    <source>
        <dbReference type="ARBA" id="ARBA00023136"/>
    </source>
</evidence>
<evidence type="ECO:0000256" key="6">
    <source>
        <dbReference type="ARBA" id="ARBA00022692"/>
    </source>
</evidence>
<proteinExistence type="inferred from homology"/>
<keyword evidence="5" id="KW-0808">Transferase</keyword>
<name>A0A9Q3BBK6_9BASI</name>
<evidence type="ECO:0000256" key="8">
    <source>
        <dbReference type="ARBA" id="ARBA00022989"/>
    </source>
</evidence>
<dbReference type="GO" id="GO:0005789">
    <property type="term" value="C:endoplasmic reticulum membrane"/>
    <property type="evidence" value="ECO:0007669"/>
    <property type="project" value="UniProtKB-SubCell"/>
</dbReference>
<comment type="caution">
    <text evidence="11">The sequence shown here is derived from an EMBL/GenBank/DDBJ whole genome shotgun (WGS) entry which is preliminary data.</text>
</comment>
<keyword evidence="12" id="KW-1185">Reference proteome</keyword>
<keyword evidence="7 10" id="KW-0256">Endoplasmic reticulum</keyword>
<sequence>MMLAPGTQAIRFRKPTNSSTASKAADASEKLKAGAAGKAIKDTLICERLNRNRPPWIPKLSVAFRLLILIRFSAAMYTSISDCDESFNFWEPTHYLVHGNGFQTWEYSPQYSIRSWFYLLIHAFPAWLASKAFPLDKRPGFFAIRAMLAFLSSYTEARFCQAIAHHINIRAARYFLIMSLLSAAMWNASTAYLPSAFALQAITLAYSFILEPVSSKPSSAQRTFYSCFFLIIAILVGWPFVGALALPFIYEELAMFGDDEVMPASRPGWAAGRFNRLFVYGVGTTLLVSTPIVLVDWLAYGKWIFVPLKIVLYNVFPRESGGSELYGTEPTNFYFLNLLLNFNILFPLALLSIPSVLATQWFSKTQSLRLGTTSRLANQSSASHLLIIRLIPVYLWLAILSQQPHKEERFMQPIYTLITFNAAVTLCLFRGWMEDVYIKVTSSPYRAGRTGVFSTATRTVILMASCISISRMFALQYYYHAPLDLMFHFQYNELPVRAIQSHPTDYAYLKLNSSMPILEAIEHAEYAVDLGKLATDNLTLCLGESWFRFPTHFLVPDPINVEFVKSSFTGILPAKFLSKPKKSRYDGEKSVNKTVEAIKYPARFRHRIWRREGTRLDGGRFNSKNLEEHDRYVDLNTQCQYFIGINYPDRKSGWKGGEVENDKNWEARKCVKYLDGEETPMMIRTLWLPLGWWTDRREKSGKGLQSFGEMCLYRSR</sequence>
<evidence type="ECO:0000313" key="11">
    <source>
        <dbReference type="EMBL" id="MBW0462103.1"/>
    </source>
</evidence>
<keyword evidence="6 10" id="KW-0812">Transmembrane</keyword>
<keyword evidence="9 10" id="KW-0472">Membrane</keyword>
<dbReference type="OrthoDB" id="497541at2759"/>
<gene>
    <name evidence="11" type="ORF">O181_001818</name>
</gene>
<protein>
    <recommendedName>
        <fullName evidence="10">Mannosyltransferase</fullName>
        <ecNumber evidence="10">2.4.1.-</ecNumber>
    </recommendedName>
</protein>
<dbReference type="Proteomes" id="UP000765509">
    <property type="component" value="Unassembled WGS sequence"/>
</dbReference>
<organism evidence="11 12">
    <name type="scientific">Austropuccinia psidii MF-1</name>
    <dbReference type="NCBI Taxonomy" id="1389203"/>
    <lineage>
        <taxon>Eukaryota</taxon>
        <taxon>Fungi</taxon>
        <taxon>Dikarya</taxon>
        <taxon>Basidiomycota</taxon>
        <taxon>Pucciniomycotina</taxon>
        <taxon>Pucciniomycetes</taxon>
        <taxon>Pucciniales</taxon>
        <taxon>Sphaerophragmiaceae</taxon>
        <taxon>Austropuccinia</taxon>
    </lineage>
</organism>
<feature type="transmembrane region" description="Helical" evidence="10">
    <location>
        <begin position="338"/>
        <end position="362"/>
    </location>
</feature>
<evidence type="ECO:0000313" key="12">
    <source>
        <dbReference type="Proteomes" id="UP000765509"/>
    </source>
</evidence>
<feature type="transmembrane region" description="Helical" evidence="10">
    <location>
        <begin position="195"/>
        <end position="213"/>
    </location>
</feature>
<dbReference type="AlphaFoldDB" id="A0A9Q3BBK6"/>
<dbReference type="GO" id="GO:0006487">
    <property type="term" value="P:protein N-linked glycosylation"/>
    <property type="evidence" value="ECO:0007669"/>
    <property type="project" value="TreeGrafter"/>
</dbReference>
<feature type="transmembrane region" description="Helical" evidence="10">
    <location>
        <begin position="225"/>
        <end position="250"/>
    </location>
</feature>
<dbReference type="Pfam" id="PF03901">
    <property type="entry name" value="Glyco_transf_22"/>
    <property type="match status" value="1"/>
</dbReference>
<evidence type="ECO:0000256" key="7">
    <source>
        <dbReference type="ARBA" id="ARBA00022824"/>
    </source>
</evidence>
<evidence type="ECO:0000256" key="4">
    <source>
        <dbReference type="ARBA" id="ARBA00022676"/>
    </source>
</evidence>
<keyword evidence="8 10" id="KW-1133">Transmembrane helix</keyword>
<dbReference type="PANTHER" id="PTHR22760">
    <property type="entry name" value="GLYCOSYLTRANSFERASE"/>
    <property type="match status" value="1"/>
</dbReference>
<feature type="transmembrane region" description="Helical" evidence="10">
    <location>
        <begin position="382"/>
        <end position="401"/>
    </location>
</feature>
<evidence type="ECO:0000256" key="3">
    <source>
        <dbReference type="ARBA" id="ARBA00007063"/>
    </source>
</evidence>
<feature type="transmembrane region" description="Helical" evidence="10">
    <location>
        <begin position="277"/>
        <end position="300"/>
    </location>
</feature>